<dbReference type="AlphaFoldDB" id="A0A182Q7E8"/>
<dbReference type="Pfam" id="PF09282">
    <property type="entry name" value="Mago-bind"/>
    <property type="match status" value="1"/>
</dbReference>
<dbReference type="InterPro" id="IPR015362">
    <property type="entry name" value="WIBG_mago-bd"/>
</dbReference>
<dbReference type="SUPFAM" id="SSF101931">
    <property type="entry name" value="Pym (Within the bgcn gene intron protein, WIBG), N-terminal domain"/>
    <property type="match status" value="1"/>
</dbReference>
<dbReference type="STRING" id="69004.A0A182Q7E8"/>
<accession>A0A182Q7E8</accession>
<evidence type="ECO:0000256" key="1">
    <source>
        <dbReference type="ARBA" id="ARBA00009394"/>
    </source>
</evidence>
<keyword evidence="7" id="KW-1185">Reference proteome</keyword>
<evidence type="ECO:0000313" key="6">
    <source>
        <dbReference type="EnsemblMetazoa" id="AFAF004537-PA"/>
    </source>
</evidence>
<dbReference type="InterPro" id="IPR039333">
    <property type="entry name" value="PYM1"/>
</dbReference>
<name>A0A182Q7E8_9DIPT</name>
<dbReference type="GO" id="GO:0035145">
    <property type="term" value="C:exon-exon junction complex"/>
    <property type="evidence" value="ECO:0007669"/>
    <property type="project" value="TreeGrafter"/>
</dbReference>
<dbReference type="PANTHER" id="PTHR22959">
    <property type="entry name" value="PYM PROTEIN"/>
    <property type="match status" value="1"/>
</dbReference>
<reference evidence="7" key="1">
    <citation type="submission" date="2014-01" db="EMBL/GenBank/DDBJ databases">
        <title>The Genome Sequence of Anopheles farauti FAR1 (V2).</title>
        <authorList>
            <consortium name="The Broad Institute Genomics Platform"/>
            <person name="Neafsey D.E."/>
            <person name="Besansky N."/>
            <person name="Howell P."/>
            <person name="Walton C."/>
            <person name="Young S.K."/>
            <person name="Zeng Q."/>
            <person name="Gargeya S."/>
            <person name="Fitzgerald M."/>
            <person name="Haas B."/>
            <person name="Abouelleil A."/>
            <person name="Allen A.W."/>
            <person name="Alvarado L."/>
            <person name="Arachchi H.M."/>
            <person name="Berlin A.M."/>
            <person name="Chapman S.B."/>
            <person name="Gainer-Dewar J."/>
            <person name="Goldberg J."/>
            <person name="Griggs A."/>
            <person name="Gujja S."/>
            <person name="Hansen M."/>
            <person name="Howarth C."/>
            <person name="Imamovic A."/>
            <person name="Ireland A."/>
            <person name="Larimer J."/>
            <person name="McCowan C."/>
            <person name="Murphy C."/>
            <person name="Pearson M."/>
            <person name="Poon T.W."/>
            <person name="Priest M."/>
            <person name="Roberts A."/>
            <person name="Saif S."/>
            <person name="Shea T."/>
            <person name="Sisk P."/>
            <person name="Sykes S."/>
            <person name="Wortman J."/>
            <person name="Nusbaum C."/>
            <person name="Birren B."/>
        </authorList>
    </citation>
    <scope>NUCLEOTIDE SEQUENCE [LARGE SCALE GENOMIC DNA]</scope>
    <source>
        <strain evidence="7">FAR1</strain>
    </source>
</reference>
<dbReference type="SMART" id="SM01273">
    <property type="entry name" value="Mago-bind"/>
    <property type="match status" value="1"/>
</dbReference>
<dbReference type="GO" id="GO:0005737">
    <property type="term" value="C:cytoplasm"/>
    <property type="evidence" value="ECO:0007669"/>
    <property type="project" value="TreeGrafter"/>
</dbReference>
<feature type="compositionally biased region" description="Basic and acidic residues" evidence="4">
    <location>
        <begin position="79"/>
        <end position="105"/>
    </location>
</feature>
<dbReference type="GO" id="GO:1903259">
    <property type="term" value="P:exon-exon junction complex disassembly"/>
    <property type="evidence" value="ECO:0007669"/>
    <property type="project" value="InterPro"/>
</dbReference>
<evidence type="ECO:0000313" key="7">
    <source>
        <dbReference type="Proteomes" id="UP000075886"/>
    </source>
</evidence>
<evidence type="ECO:0000256" key="4">
    <source>
        <dbReference type="SAM" id="MobiDB-lite"/>
    </source>
</evidence>
<dbReference type="PANTHER" id="PTHR22959:SF0">
    <property type="entry name" value="PARTNER OF Y14 AND MAGO"/>
    <property type="match status" value="1"/>
</dbReference>
<sequence>MDFQRSLKTYCKETMTTYSTDSQGKFIPATQRPDGTWRKPRRVRDGYIPQEEVPLYESKGKQFAQKPALPPGLSPEVVQKAKEKRERDRLRQQQREEQQKKEQQNKKPPPGVITVDSTVCMNGEKHVKVAKNANAAPQRSKKTPELPDILLDQRTKAPPAVKAKPQKTSSHPKNATATSKSEDTAVTELAGALATGAQLNSQSSMDETLDAAQLELAKKLRKLRKKIREIEAIETKLRSSDGPKLDKDQLEKVKRKPDILQEIEELEVQYSAGAM</sequence>
<dbReference type="InterPro" id="IPR036348">
    <property type="entry name" value="WIBG_N_sf"/>
</dbReference>
<protein>
    <recommendedName>
        <fullName evidence="2">Partner of Y14 and mago</fullName>
    </recommendedName>
</protein>
<dbReference type="EMBL" id="AXCN02000418">
    <property type="status" value="NOT_ANNOTATED_CDS"/>
    <property type="molecule type" value="Genomic_DNA"/>
</dbReference>
<dbReference type="Proteomes" id="UP000075886">
    <property type="component" value="Unassembled WGS sequence"/>
</dbReference>
<feature type="domain" description="WIBG Mago-binding" evidence="5">
    <location>
        <begin position="23"/>
        <end position="49"/>
    </location>
</feature>
<dbReference type="VEuPathDB" id="VectorBase:AFAF004537"/>
<dbReference type="GO" id="GO:0003723">
    <property type="term" value="F:RNA binding"/>
    <property type="evidence" value="ECO:0007669"/>
    <property type="project" value="TreeGrafter"/>
</dbReference>
<evidence type="ECO:0000259" key="5">
    <source>
        <dbReference type="SMART" id="SM01273"/>
    </source>
</evidence>
<evidence type="ECO:0000256" key="2">
    <source>
        <dbReference type="ARBA" id="ARBA00018898"/>
    </source>
</evidence>
<dbReference type="EnsemblMetazoa" id="AFAF004537-RA">
    <property type="protein sequence ID" value="AFAF004537-PA"/>
    <property type="gene ID" value="AFAF004537"/>
</dbReference>
<feature type="coiled-coil region" evidence="3">
    <location>
        <begin position="209"/>
        <end position="236"/>
    </location>
</feature>
<feature type="region of interest" description="Disordered" evidence="4">
    <location>
        <begin position="130"/>
        <end position="184"/>
    </location>
</feature>
<evidence type="ECO:0000256" key="3">
    <source>
        <dbReference type="SAM" id="Coils"/>
    </source>
</evidence>
<comment type="similarity">
    <text evidence="1">Belongs to the pym family.</text>
</comment>
<feature type="region of interest" description="Disordered" evidence="4">
    <location>
        <begin position="18"/>
        <end position="116"/>
    </location>
</feature>
<keyword evidence="3" id="KW-0175">Coiled coil</keyword>
<proteinExistence type="inferred from homology"/>
<organism evidence="6 7">
    <name type="scientific">Anopheles farauti</name>
    <dbReference type="NCBI Taxonomy" id="69004"/>
    <lineage>
        <taxon>Eukaryota</taxon>
        <taxon>Metazoa</taxon>
        <taxon>Ecdysozoa</taxon>
        <taxon>Arthropoda</taxon>
        <taxon>Hexapoda</taxon>
        <taxon>Insecta</taxon>
        <taxon>Pterygota</taxon>
        <taxon>Neoptera</taxon>
        <taxon>Endopterygota</taxon>
        <taxon>Diptera</taxon>
        <taxon>Nematocera</taxon>
        <taxon>Culicoidea</taxon>
        <taxon>Culicidae</taxon>
        <taxon>Anophelinae</taxon>
        <taxon>Anopheles</taxon>
    </lineage>
</organism>
<feature type="compositionally biased region" description="Polar residues" evidence="4">
    <location>
        <begin position="166"/>
        <end position="179"/>
    </location>
</feature>
<reference evidence="6" key="2">
    <citation type="submission" date="2020-05" db="UniProtKB">
        <authorList>
            <consortium name="EnsemblMetazoa"/>
        </authorList>
    </citation>
    <scope>IDENTIFICATION</scope>
    <source>
        <strain evidence="6">FAR1</strain>
    </source>
</reference>